<dbReference type="InterPro" id="IPR050091">
    <property type="entry name" value="PKS_NRPS_Biosynth_Enz"/>
</dbReference>
<dbReference type="InterPro" id="IPR036736">
    <property type="entry name" value="ACP-like_sf"/>
</dbReference>
<name>A0ABR9RR86_9ACTN</name>
<reference evidence="4 5" key="1">
    <citation type="submission" date="2020-10" db="EMBL/GenBank/DDBJ databases">
        <title>Nocardioides sp. isolated from sludge.</title>
        <authorList>
            <person name="Zhang X."/>
        </authorList>
    </citation>
    <scope>NUCLEOTIDE SEQUENCE [LARGE SCALE GENOMIC DNA]</scope>
    <source>
        <strain evidence="4 5">Y6</strain>
    </source>
</reference>
<evidence type="ECO:0000259" key="3">
    <source>
        <dbReference type="PROSITE" id="PS50075"/>
    </source>
</evidence>
<dbReference type="InterPro" id="IPR013968">
    <property type="entry name" value="PKS_KR"/>
</dbReference>
<feature type="compositionally biased region" description="Polar residues" evidence="2">
    <location>
        <begin position="218"/>
        <end position="243"/>
    </location>
</feature>
<feature type="compositionally biased region" description="Low complexity" evidence="2">
    <location>
        <begin position="189"/>
        <end position="205"/>
    </location>
</feature>
<protein>
    <submittedName>
        <fullName evidence="4">KR domain-containing protein</fullName>
    </submittedName>
</protein>
<feature type="domain" description="Carrier" evidence="3">
    <location>
        <begin position="98"/>
        <end position="179"/>
    </location>
</feature>
<dbReference type="RefSeq" id="WP_193637423.1">
    <property type="nucleotide sequence ID" value="NZ_JADCSA010000004.1"/>
</dbReference>
<dbReference type="Pfam" id="PF00550">
    <property type="entry name" value="PP-binding"/>
    <property type="match status" value="1"/>
</dbReference>
<dbReference type="SMART" id="SM00822">
    <property type="entry name" value="PKS_KR"/>
    <property type="match status" value="1"/>
</dbReference>
<sequence length="752" mass="78421">EADLSIDSIKRIEIVGELATRVGLGGGTLADDVVEELSRHKTLRAIVTWIEGQTGATTPAPAVAAPDSPTAAPRHTDGAPADTLRMTSEETPALPSSDDLMAIVQEVVSERTGYPVDMLEPDLDLEADLSIDSIKRIEIVGELATRVGLGGGTLADDVVEELSRHKTLRAIVTWIEDQTGATTPATNSAHAVAAPAGEPAPQAAASRHTNEAPADTLRMTSAAQQSATHQNGSTSTPADSEESLTLPTSLFDVVVEPLGPAVALGDLAGSTTALVEGHPGLTDAVESALTDRGAQIARVARHEVAQRRALLEEVDVLVDLSATAGSPHVDARTVFTAVQPALLGNAHRVLAVGVALHTPDAEVAGSTGVPTGLPGMFRSLAREYPDRVLRSVEVDTADLAGDLTPLAAAVVDELLDLDAPASVSWAGGLRTTRVPGRVQRLEEGDALAGLELTAESVVVLTGGARGITAKIAEGLARTAPCRLVLVGRSPYPTEAEDPRLSDARTLPELRRRLLEIGEVRTPAEVEAACSRVLASREVTETLATLRGLGADAEYVAMDVRSLGFGALLDALHSTFGRLDGVIHGAGVLDDRLVRDKSAEGFDRVFGTKVESARAILDRQHLGLRFVALFGSISGVFGNKGQVDYAAANDALDTLARAHDGRHGCRVVSLDWGPWAGGGMVSPELEREYARRGIGLLPPADGVRALLQEVSVATGSAQVVVMAGGPEAFASTATPVTRTKEAAARSVEETRVQ</sequence>
<dbReference type="InterPro" id="IPR057326">
    <property type="entry name" value="KR_dom"/>
</dbReference>
<evidence type="ECO:0000256" key="2">
    <source>
        <dbReference type="SAM" id="MobiDB-lite"/>
    </source>
</evidence>
<dbReference type="PROSITE" id="PS50075">
    <property type="entry name" value="CARRIER"/>
    <property type="match status" value="1"/>
</dbReference>
<keyword evidence="5" id="KW-1185">Reference proteome</keyword>
<accession>A0ABR9RR86</accession>
<evidence type="ECO:0000256" key="1">
    <source>
        <dbReference type="ARBA" id="ARBA00022679"/>
    </source>
</evidence>
<gene>
    <name evidence="4" type="ORF">IEQ44_05425</name>
</gene>
<dbReference type="InterPro" id="IPR009081">
    <property type="entry name" value="PP-bd_ACP"/>
</dbReference>
<feature type="region of interest" description="Disordered" evidence="2">
    <location>
        <begin position="182"/>
        <end position="243"/>
    </location>
</feature>
<feature type="region of interest" description="Disordered" evidence="2">
    <location>
        <begin position="57"/>
        <end position="94"/>
    </location>
</feature>
<evidence type="ECO:0000313" key="4">
    <source>
        <dbReference type="EMBL" id="MBE7324085.1"/>
    </source>
</evidence>
<feature type="compositionally biased region" description="Low complexity" evidence="2">
    <location>
        <begin position="57"/>
        <end position="73"/>
    </location>
</feature>
<proteinExistence type="predicted"/>
<comment type="caution">
    <text evidence="4">The sequence shown here is derived from an EMBL/GenBank/DDBJ whole genome shotgun (WGS) entry which is preliminary data.</text>
</comment>
<dbReference type="Proteomes" id="UP000756387">
    <property type="component" value="Unassembled WGS sequence"/>
</dbReference>
<dbReference type="PANTHER" id="PTHR43775">
    <property type="entry name" value="FATTY ACID SYNTHASE"/>
    <property type="match status" value="1"/>
</dbReference>
<dbReference type="InterPro" id="IPR036291">
    <property type="entry name" value="NAD(P)-bd_dom_sf"/>
</dbReference>
<dbReference type="EMBL" id="JADCSA010000004">
    <property type="protein sequence ID" value="MBE7324085.1"/>
    <property type="molecule type" value="Genomic_DNA"/>
</dbReference>
<dbReference type="Gene3D" id="3.40.50.720">
    <property type="entry name" value="NAD(P)-binding Rossmann-like Domain"/>
    <property type="match status" value="1"/>
</dbReference>
<dbReference type="SUPFAM" id="SSF47336">
    <property type="entry name" value="ACP-like"/>
    <property type="match status" value="2"/>
</dbReference>
<dbReference type="Pfam" id="PF08659">
    <property type="entry name" value="KR"/>
    <property type="match status" value="1"/>
</dbReference>
<dbReference type="SUPFAM" id="SSF51735">
    <property type="entry name" value="NAD(P)-binding Rossmann-fold domains"/>
    <property type="match status" value="2"/>
</dbReference>
<dbReference type="Gene3D" id="1.10.1200.10">
    <property type="entry name" value="ACP-like"/>
    <property type="match status" value="2"/>
</dbReference>
<organism evidence="4 5">
    <name type="scientific">Nocardioides malaquae</name>
    <dbReference type="NCBI Taxonomy" id="2773426"/>
    <lineage>
        <taxon>Bacteria</taxon>
        <taxon>Bacillati</taxon>
        <taxon>Actinomycetota</taxon>
        <taxon>Actinomycetes</taxon>
        <taxon>Propionibacteriales</taxon>
        <taxon>Nocardioidaceae</taxon>
        <taxon>Nocardioides</taxon>
    </lineage>
</organism>
<feature type="non-terminal residue" evidence="4">
    <location>
        <position position="1"/>
    </location>
</feature>
<evidence type="ECO:0000313" key="5">
    <source>
        <dbReference type="Proteomes" id="UP000756387"/>
    </source>
</evidence>
<dbReference type="PANTHER" id="PTHR43775:SF51">
    <property type="entry name" value="INACTIVE PHENOLPHTHIOCEROL SYNTHESIS POLYKETIDE SYNTHASE TYPE I PKS1-RELATED"/>
    <property type="match status" value="1"/>
</dbReference>
<dbReference type="CDD" id="cd08953">
    <property type="entry name" value="KR_2_SDR_x"/>
    <property type="match status" value="1"/>
</dbReference>
<keyword evidence="1" id="KW-0808">Transferase</keyword>